<evidence type="ECO:0000259" key="3">
    <source>
        <dbReference type="Pfam" id="PF23598"/>
    </source>
</evidence>
<gene>
    <name evidence="4" type="ORF">SSS_8574</name>
</gene>
<evidence type="ECO:0000313" key="4">
    <source>
        <dbReference type="EMBL" id="KAF7491504.1"/>
    </source>
</evidence>
<dbReference type="InterPro" id="IPR003591">
    <property type="entry name" value="Leu-rich_rpt_typical-subtyp"/>
</dbReference>
<accession>A0A834VDV6</accession>
<name>A0A834VDV6_SARSC</name>
<dbReference type="EnsemblMetazoa" id="SSS_8574s_mrna">
    <property type="protein sequence ID" value="KAF7491504.1"/>
    <property type="gene ID" value="SSS_8574"/>
</dbReference>
<dbReference type="InterPro" id="IPR050216">
    <property type="entry name" value="LRR_domain-containing"/>
</dbReference>
<reference evidence="5" key="3">
    <citation type="submission" date="2022-06" db="UniProtKB">
        <authorList>
            <consortium name="EnsemblMetazoa"/>
        </authorList>
    </citation>
    <scope>IDENTIFICATION</scope>
</reference>
<protein>
    <submittedName>
        <fullName evidence="4">Ras suppressor protein 1</fullName>
    </submittedName>
</protein>
<sequence length="282" mass="32834">MTLTCLHPCNGREKINVKRLDERQEHLHLPDKSIESFHKINNIFSLVNLRSLTLSHNKIKVVLPSEIDCLYNLENLNVFNNFITEIPESICNLNKLKVLNLGMNNIHTLPNGFDRLNQLEVLDLSYNFLNEHSFPPEFFALENLKALYLSDNDIEILSPNVAELKNLIIFAIRDNHLINLPDELCLLERLRELLIQNNRIRMIPPDLAGTDLNSPRGIIRMEGNILETDLADQLRLGISHVFEYIKTDIYRARYSRNLMDPMAPPPKNEERYHRKLLRLKGK</sequence>
<dbReference type="Pfam" id="PF23598">
    <property type="entry name" value="LRR_14"/>
    <property type="match status" value="1"/>
</dbReference>
<dbReference type="Proteomes" id="UP000070412">
    <property type="component" value="Unassembled WGS sequence"/>
</dbReference>
<dbReference type="PROSITE" id="PS51450">
    <property type="entry name" value="LRR"/>
    <property type="match status" value="3"/>
</dbReference>
<dbReference type="SUPFAM" id="SSF52058">
    <property type="entry name" value="L domain-like"/>
    <property type="match status" value="1"/>
</dbReference>
<dbReference type="FunFam" id="3.80.10.10:FF:000034">
    <property type="entry name" value="Ras suppressor protein 1"/>
    <property type="match status" value="1"/>
</dbReference>
<keyword evidence="2" id="KW-0677">Repeat</keyword>
<dbReference type="OrthoDB" id="676979at2759"/>
<evidence type="ECO:0000313" key="6">
    <source>
        <dbReference type="Proteomes" id="UP000070412"/>
    </source>
</evidence>
<evidence type="ECO:0000313" key="5">
    <source>
        <dbReference type="EnsemblMetazoa" id="KAF7491504.1"/>
    </source>
</evidence>
<feature type="domain" description="Disease resistance R13L4/SHOC-2-like LRR" evidence="3">
    <location>
        <begin position="28"/>
        <end position="148"/>
    </location>
</feature>
<dbReference type="GO" id="GO:0005737">
    <property type="term" value="C:cytoplasm"/>
    <property type="evidence" value="ECO:0007669"/>
    <property type="project" value="TreeGrafter"/>
</dbReference>
<keyword evidence="6" id="KW-1185">Reference proteome</keyword>
<dbReference type="InterPro" id="IPR001611">
    <property type="entry name" value="Leu-rich_rpt"/>
</dbReference>
<keyword evidence="1" id="KW-0433">Leucine-rich repeat</keyword>
<dbReference type="AlphaFoldDB" id="A0A834VDV6"/>
<dbReference type="InterPro" id="IPR032675">
    <property type="entry name" value="LRR_dom_sf"/>
</dbReference>
<dbReference type="PANTHER" id="PTHR48051">
    <property type="match status" value="1"/>
</dbReference>
<dbReference type="EMBL" id="WVUK01000059">
    <property type="protein sequence ID" value="KAF7491504.1"/>
    <property type="molecule type" value="Genomic_DNA"/>
</dbReference>
<dbReference type="Gene3D" id="3.80.10.10">
    <property type="entry name" value="Ribonuclease Inhibitor"/>
    <property type="match status" value="2"/>
</dbReference>
<evidence type="ECO:0000256" key="2">
    <source>
        <dbReference type="ARBA" id="ARBA00022737"/>
    </source>
</evidence>
<proteinExistence type="predicted"/>
<evidence type="ECO:0000256" key="1">
    <source>
        <dbReference type="ARBA" id="ARBA00022614"/>
    </source>
</evidence>
<dbReference type="SMART" id="SM00369">
    <property type="entry name" value="LRR_TYP"/>
    <property type="match status" value="6"/>
</dbReference>
<organism evidence="4">
    <name type="scientific">Sarcoptes scabiei</name>
    <name type="common">Itch mite</name>
    <name type="synonym">Acarus scabiei</name>
    <dbReference type="NCBI Taxonomy" id="52283"/>
    <lineage>
        <taxon>Eukaryota</taxon>
        <taxon>Metazoa</taxon>
        <taxon>Ecdysozoa</taxon>
        <taxon>Arthropoda</taxon>
        <taxon>Chelicerata</taxon>
        <taxon>Arachnida</taxon>
        <taxon>Acari</taxon>
        <taxon>Acariformes</taxon>
        <taxon>Sarcoptiformes</taxon>
        <taxon>Astigmata</taxon>
        <taxon>Psoroptidia</taxon>
        <taxon>Sarcoptoidea</taxon>
        <taxon>Sarcoptidae</taxon>
        <taxon>Sarcoptinae</taxon>
        <taxon>Sarcoptes</taxon>
    </lineage>
</organism>
<dbReference type="InterPro" id="IPR055414">
    <property type="entry name" value="LRR_R13L4/SHOC2-like"/>
</dbReference>
<reference evidence="6" key="1">
    <citation type="journal article" date="2020" name="PLoS Negl. Trop. Dis.">
        <title>High-quality nuclear genome for Sarcoptes scabiei-A critical resource for a neglected parasite.</title>
        <authorList>
            <person name="Korhonen P.K."/>
            <person name="Gasser R.B."/>
            <person name="Ma G."/>
            <person name="Wang T."/>
            <person name="Stroehlein A.J."/>
            <person name="Young N.D."/>
            <person name="Ang C.S."/>
            <person name="Fernando D.D."/>
            <person name="Lu H.C."/>
            <person name="Taylor S."/>
            <person name="Reynolds S.L."/>
            <person name="Mofiz E."/>
            <person name="Najaraj S.H."/>
            <person name="Gowda H."/>
            <person name="Madugundu A."/>
            <person name="Renuse S."/>
            <person name="Holt D."/>
            <person name="Pandey A."/>
            <person name="Papenfuss A.T."/>
            <person name="Fischer K."/>
        </authorList>
    </citation>
    <scope>NUCLEOTIDE SEQUENCE [LARGE SCALE GENOMIC DNA]</scope>
</reference>
<dbReference type="PANTHER" id="PTHR48051:SF1">
    <property type="entry name" value="RAS SUPPRESSOR PROTEIN 1"/>
    <property type="match status" value="1"/>
</dbReference>
<reference evidence="4" key="2">
    <citation type="submission" date="2020-01" db="EMBL/GenBank/DDBJ databases">
        <authorList>
            <person name="Korhonen P.K.K."/>
            <person name="Guangxu M.G."/>
            <person name="Wang T.W."/>
            <person name="Stroehlein A.J.S."/>
            <person name="Young N.D."/>
            <person name="Ang C.-S.A."/>
            <person name="Fernando D.W.F."/>
            <person name="Lu H.L."/>
            <person name="Taylor S.T."/>
            <person name="Ehtesham M.E.M."/>
            <person name="Najaraj S.H.N."/>
            <person name="Harsha G.H.G."/>
            <person name="Madugundu A.M."/>
            <person name="Renuse S.R."/>
            <person name="Holt D.H."/>
            <person name="Pandey A.P."/>
            <person name="Papenfuss A.P."/>
            <person name="Gasser R.B.G."/>
            <person name="Fischer K.F."/>
        </authorList>
    </citation>
    <scope>NUCLEOTIDE SEQUENCE</scope>
    <source>
        <strain evidence="4">SSS_KF_BRIS2020</strain>
    </source>
</reference>